<dbReference type="SUPFAM" id="SSF56112">
    <property type="entry name" value="Protein kinase-like (PK-like)"/>
    <property type="match status" value="1"/>
</dbReference>
<dbReference type="InterPro" id="IPR011009">
    <property type="entry name" value="Kinase-like_dom_sf"/>
</dbReference>
<feature type="domain" description="Aminoglycoside phosphotransferase" evidence="2">
    <location>
        <begin position="39"/>
        <end position="273"/>
    </location>
</feature>
<accession>A0AAD7U5A7</accession>
<dbReference type="GO" id="GO:0004413">
    <property type="term" value="F:homoserine kinase activity"/>
    <property type="evidence" value="ECO:0007669"/>
    <property type="project" value="TreeGrafter"/>
</dbReference>
<keyword evidence="4" id="KW-1185">Reference proteome</keyword>
<dbReference type="PANTHER" id="PTHR21064">
    <property type="entry name" value="AMINOGLYCOSIDE PHOSPHOTRANSFERASE DOMAIN-CONTAINING PROTEIN-RELATED"/>
    <property type="match status" value="1"/>
</dbReference>
<reference evidence="3" key="1">
    <citation type="submission" date="2023-01" db="EMBL/GenBank/DDBJ databases">
        <title>Metagenome sequencing of chrysophaentin producing Chrysophaeum taylorii.</title>
        <authorList>
            <person name="Davison J."/>
            <person name="Bewley C."/>
        </authorList>
    </citation>
    <scope>NUCLEOTIDE SEQUENCE</scope>
    <source>
        <strain evidence="3">NIES-1699</strain>
    </source>
</reference>
<name>A0AAD7U5A7_9STRA</name>
<gene>
    <name evidence="3" type="ORF">CTAYLR_001331</name>
</gene>
<dbReference type="PANTHER" id="PTHR21064:SF6">
    <property type="entry name" value="AMINOGLYCOSIDE PHOSPHOTRANSFERASE DOMAIN-CONTAINING PROTEIN"/>
    <property type="match status" value="1"/>
</dbReference>
<dbReference type="Proteomes" id="UP001230188">
    <property type="component" value="Unassembled WGS sequence"/>
</dbReference>
<protein>
    <recommendedName>
        <fullName evidence="2">Aminoglycoside phosphotransferase domain-containing protein</fullName>
    </recommendedName>
</protein>
<comment type="similarity">
    <text evidence="1">Belongs to the pseudomonas-type ThrB family.</text>
</comment>
<evidence type="ECO:0000256" key="1">
    <source>
        <dbReference type="ARBA" id="ARBA00038240"/>
    </source>
</evidence>
<organism evidence="3 4">
    <name type="scientific">Chrysophaeum taylorii</name>
    <dbReference type="NCBI Taxonomy" id="2483200"/>
    <lineage>
        <taxon>Eukaryota</taxon>
        <taxon>Sar</taxon>
        <taxon>Stramenopiles</taxon>
        <taxon>Ochrophyta</taxon>
        <taxon>Pelagophyceae</taxon>
        <taxon>Pelagomonadales</taxon>
        <taxon>Pelagomonadaceae</taxon>
        <taxon>Chrysophaeum</taxon>
    </lineage>
</organism>
<dbReference type="GO" id="GO:0009088">
    <property type="term" value="P:threonine biosynthetic process"/>
    <property type="evidence" value="ECO:0007669"/>
    <property type="project" value="TreeGrafter"/>
</dbReference>
<evidence type="ECO:0000259" key="2">
    <source>
        <dbReference type="Pfam" id="PF01636"/>
    </source>
</evidence>
<dbReference type="AlphaFoldDB" id="A0AAD7U5A7"/>
<evidence type="ECO:0000313" key="4">
    <source>
        <dbReference type="Proteomes" id="UP001230188"/>
    </source>
</evidence>
<comment type="caution">
    <text evidence="3">The sequence shown here is derived from an EMBL/GenBank/DDBJ whole genome shotgun (WGS) entry which is preliminary data.</text>
</comment>
<proteinExistence type="inferred from homology"/>
<dbReference type="InterPro" id="IPR050249">
    <property type="entry name" value="Pseudomonas-type_ThrB"/>
</dbReference>
<dbReference type="Pfam" id="PF01636">
    <property type="entry name" value="APH"/>
    <property type="match status" value="1"/>
</dbReference>
<evidence type="ECO:0000313" key="3">
    <source>
        <dbReference type="EMBL" id="KAJ8598481.1"/>
    </source>
</evidence>
<dbReference type="Gene3D" id="3.90.1200.10">
    <property type="match status" value="1"/>
</dbReference>
<sequence>MAGFDKASVDVAEVLGIDGVASELGVHGEAVKLQNGGCAANYLIGDDVVVKAVVGPDARELAALQVRVLEAVAGTRVGPRPIAGPCACETTRGAGWAIAMERAPGEAANVLEREGKVSKAAACGAIGDALGTLHAANLFVDEATNLGDPRFLERFLRVDGEVEVELSKGSADDPFVGWVRADDWRRLKKVRAALARTDIPAGLLHGDPYTDNVLLVVDDGTVASSKLVDWEDACIGPLCYDVACALVAAAFGGREGFEVSVAKKLLEAYTRRRKMDETEVRALPDLMFANAVACALYRWHQFHVVDPEAPAAAKAAHLEMQAIATKIENEKFLLDDDLLLLLGNSSTER</sequence>
<dbReference type="EMBL" id="JAQMWT010000671">
    <property type="protein sequence ID" value="KAJ8598481.1"/>
    <property type="molecule type" value="Genomic_DNA"/>
</dbReference>
<dbReference type="InterPro" id="IPR002575">
    <property type="entry name" value="Aminoglycoside_PTrfase"/>
</dbReference>